<dbReference type="EMBL" id="BSRX01000003">
    <property type="protein sequence ID" value="GLW52791.1"/>
    <property type="molecule type" value="Genomic_DNA"/>
</dbReference>
<dbReference type="InterPro" id="IPR009003">
    <property type="entry name" value="Peptidase_S1_PA"/>
</dbReference>
<dbReference type="AlphaFoldDB" id="A0A9W6PCW6"/>
<proteinExistence type="predicted"/>
<dbReference type="OrthoDB" id="134501at2"/>
<evidence type="ECO:0000256" key="1">
    <source>
        <dbReference type="SAM" id="MobiDB-lite"/>
    </source>
</evidence>
<comment type="caution">
    <text evidence="3">The sequence shown here is derived from an EMBL/GenBank/DDBJ whole genome shotgun (WGS) entry which is preliminary data.</text>
</comment>
<dbReference type="RefSeq" id="WP_033256773.1">
    <property type="nucleotide sequence ID" value="NZ_BSRX01000003.1"/>
</dbReference>
<dbReference type="Pfam" id="PF20028">
    <property type="entry name" value="VMAP-C"/>
    <property type="match status" value="1"/>
</dbReference>
<evidence type="ECO:0000313" key="3">
    <source>
        <dbReference type="EMBL" id="GLW52791.1"/>
    </source>
</evidence>
<organism evidence="3 4">
    <name type="scientific">Kitasatospora phosalacinea</name>
    <dbReference type="NCBI Taxonomy" id="2065"/>
    <lineage>
        <taxon>Bacteria</taxon>
        <taxon>Bacillati</taxon>
        <taxon>Actinomycetota</taxon>
        <taxon>Actinomycetes</taxon>
        <taxon>Kitasatosporales</taxon>
        <taxon>Streptomycetaceae</taxon>
        <taxon>Kitasatospora</taxon>
    </lineage>
</organism>
<feature type="domain" description="vWA-MoxR associated protein C-terminal" evidence="2">
    <location>
        <begin position="486"/>
        <end position="717"/>
    </location>
</feature>
<accession>A0A9W6PCW6</accession>
<gene>
    <name evidence="3" type="ORF">Kpho01_08020</name>
</gene>
<name>A0A9W6PCW6_9ACTN</name>
<feature type="region of interest" description="Disordered" evidence="1">
    <location>
        <begin position="1"/>
        <end position="21"/>
    </location>
</feature>
<dbReference type="Proteomes" id="UP001165143">
    <property type="component" value="Unassembled WGS sequence"/>
</dbReference>
<dbReference type="InterPro" id="IPR045450">
    <property type="entry name" value="VMAP_C"/>
</dbReference>
<evidence type="ECO:0000313" key="4">
    <source>
        <dbReference type="Proteomes" id="UP001165143"/>
    </source>
</evidence>
<sequence length="743" mass="80058">MRWFDPATGDPDGPESPEDEFRSGLVSLLGVRDGRRTVVGGGVFLGGRYVLTCAHVVNSARGRELMDRTDARGTTVAVRFVGADRALGRGRGEVVEWNPPARRDGRAVLPTDTAWEGDLAVLALDAEPPPTVRAPRWCDLAVGRRLRAWLGDGLAISAVDATVKMVVREGTYLESDDTPRKIGPRYSGGPLWSREDRAAVGLVSGVLPDKGEGLTFVIPWQRILAEVPLLRDLPLPGADRWTAADFEPEDLTPVECLLDAVLSGREARALAARAVCDKLGLATGRDGTAPGVGEFAALLLGRPRAAAALLEHFLEQGDERTAEQLLKVCHDVAAPGVLTPLMHRLLIGILDDLHAKAPGAVPPDHALLAAARILPLGPLGHGRARYLRLVDELEARRAAPRLAGPLLRYVEHLASALVRRPEAEPYGKRLRDWSEMAATKQAVPPAGLSAHRAMAEEWAATAPTGAPRVVLRLNRYENDTAAAPGRVQYGLWADHGDGRPVPAGPNDDRPVPPHQVAAAVLALVGDLALEQDTDPRVEVFLDERDLRLPVEEWTDRPPAAAPAAGGPHPLGSHTPLVVRLTGGPSAYPPQWRRRELKRRWRSTADTAPLDLGEAFTDADQVVGEALENPDAAWAVIHGGTAERRAELAAACLGFGVPIVLWDRSGTGAPPGELFDRLRSLGHPCPAEALEALRTYRVQAHRSREHHPLRPVLAREDPDLVGPPSLTLTPFDDRPLPDTQEDAP</sequence>
<dbReference type="Pfam" id="PF13365">
    <property type="entry name" value="Trypsin_2"/>
    <property type="match status" value="1"/>
</dbReference>
<evidence type="ECO:0000259" key="2">
    <source>
        <dbReference type="Pfam" id="PF20028"/>
    </source>
</evidence>
<dbReference type="SUPFAM" id="SSF50494">
    <property type="entry name" value="Trypsin-like serine proteases"/>
    <property type="match status" value="1"/>
</dbReference>
<reference evidence="3" key="1">
    <citation type="submission" date="2023-02" db="EMBL/GenBank/DDBJ databases">
        <title>Kitasatospora phosalacinea NBRC 14362.</title>
        <authorList>
            <person name="Ichikawa N."/>
            <person name="Sato H."/>
            <person name="Tonouchi N."/>
        </authorList>
    </citation>
    <scope>NUCLEOTIDE SEQUENCE</scope>
    <source>
        <strain evidence="3">NBRC 14362</strain>
    </source>
</reference>
<protein>
    <recommendedName>
        <fullName evidence="2">vWA-MoxR associated protein C-terminal domain-containing protein</fullName>
    </recommendedName>
</protein>
<feature type="region of interest" description="Disordered" evidence="1">
    <location>
        <begin position="700"/>
        <end position="743"/>
    </location>
</feature>